<dbReference type="InParanoid" id="A0A6J2L0F3"/>
<organism evidence="2 3">
    <name type="scientific">Phyllostomus discolor</name>
    <name type="common">pale spear-nosed bat</name>
    <dbReference type="NCBI Taxonomy" id="89673"/>
    <lineage>
        <taxon>Eukaryota</taxon>
        <taxon>Metazoa</taxon>
        <taxon>Chordata</taxon>
        <taxon>Craniata</taxon>
        <taxon>Vertebrata</taxon>
        <taxon>Euteleostomi</taxon>
        <taxon>Mammalia</taxon>
        <taxon>Eutheria</taxon>
        <taxon>Laurasiatheria</taxon>
        <taxon>Chiroptera</taxon>
        <taxon>Yangochiroptera</taxon>
        <taxon>Phyllostomidae</taxon>
        <taxon>Phyllostominae</taxon>
        <taxon>Phyllostomus</taxon>
    </lineage>
</organism>
<gene>
    <name evidence="3" type="primary">LOC114490075</name>
</gene>
<dbReference type="AlphaFoldDB" id="A0A6J2L0F3"/>
<protein>
    <submittedName>
        <fullName evidence="3">Collagen alpha-2(I) chain-like</fullName>
    </submittedName>
</protein>
<feature type="compositionally biased region" description="Basic and acidic residues" evidence="1">
    <location>
        <begin position="579"/>
        <end position="595"/>
    </location>
</feature>
<evidence type="ECO:0000256" key="1">
    <source>
        <dbReference type="SAM" id="MobiDB-lite"/>
    </source>
</evidence>
<reference evidence="3" key="1">
    <citation type="submission" date="2025-08" db="UniProtKB">
        <authorList>
            <consortium name="RefSeq"/>
        </authorList>
    </citation>
    <scope>IDENTIFICATION</scope>
    <source>
        <tissue evidence="3">Muscle</tissue>
    </source>
</reference>
<feature type="region of interest" description="Disordered" evidence="1">
    <location>
        <begin position="399"/>
        <end position="442"/>
    </location>
</feature>
<dbReference type="KEGG" id="pdic:114490075"/>
<dbReference type="RefSeq" id="XP_028359783.1">
    <property type="nucleotide sequence ID" value="XM_028503982.1"/>
</dbReference>
<feature type="region of interest" description="Disordered" evidence="1">
    <location>
        <begin position="529"/>
        <end position="550"/>
    </location>
</feature>
<feature type="compositionally biased region" description="Polar residues" evidence="1">
    <location>
        <begin position="672"/>
        <end position="683"/>
    </location>
</feature>
<feature type="compositionally biased region" description="Polar residues" evidence="1">
    <location>
        <begin position="432"/>
        <end position="441"/>
    </location>
</feature>
<name>A0A6J2L0F3_9CHIR</name>
<sequence>MGASAQGGPRRLSGPRLSARRAVSSRVRRPRGWSRHRGGCPEAVAAQGGGVTGKEERGPTRPSHPGHRAEGGSAGGETEAQAHSSDGGAVGAAGPGCLGGPGGAGGPVSDDNMWAFAGRPHGSLTRRPLRRALMGPQRRPQLTAEGRLALCCQALYAPPPPPPRGPSEQGLLEGPVCMPPPGQAARQELPGHSQVRRSGQRAGEAAGVRWPAARKVSAGSCPRECADSDRGTARPGPPWGQDGAAEEQGALCPGSELLDRKRKLAVPAGRGSGPWGSSELLHANGFRATPRWTRACGGQGPAGSQGPRGKKSVQTGLWPLCGRAQAKTAAPRWPGDRGDSWARAGEDACWVPGSRRGSFSATKLGCRPPAPSSWAAYTPACPERTPKDVRSAVMWPTAPRLQTEPGAAPPRPRALQTRDSSSWALPRPHASTPRSGLTTQILRPGLRTTLGGRDAGSSWALLSASRAPRAGGSSGRVSRRKPSLSAGLRLGEEVPRCLGLPGLRCYPLPGGGGAQGRVKSDLALVTGLPSNSSLPSAPQRSRPGAEGGGSGWCGARCRVPAGTSPGRVQLTAEWGLLTDPDKSRPPARCQREGLAQRRVPAEPAGCSPDRGLMLPGRVAGRWPGSVLGAPTGAPLGLTGDAVGRPPWGGKAGSRRQDDDETRRGPVPVQVTAPASPSRAQESRVSVFPSRGPGPPGGQPSGCAGTGTGAGTGAVRGENDGRTGSVSHAPAADGTHTRRHRPVPSETARSSLGAVREAGGNP</sequence>
<feature type="compositionally biased region" description="Gly residues" evidence="1">
    <location>
        <begin position="88"/>
        <end position="105"/>
    </location>
</feature>
<feature type="compositionally biased region" description="Gly residues" evidence="1">
    <location>
        <begin position="703"/>
        <end position="713"/>
    </location>
</feature>
<evidence type="ECO:0000313" key="3">
    <source>
        <dbReference type="RefSeq" id="XP_028359783.1"/>
    </source>
</evidence>
<evidence type="ECO:0000313" key="2">
    <source>
        <dbReference type="Proteomes" id="UP000504628"/>
    </source>
</evidence>
<feature type="region of interest" description="Disordered" evidence="1">
    <location>
        <begin position="574"/>
        <end position="761"/>
    </location>
</feature>
<feature type="compositionally biased region" description="Basic and acidic residues" evidence="1">
    <location>
        <begin position="654"/>
        <end position="663"/>
    </location>
</feature>
<feature type="compositionally biased region" description="Low complexity" evidence="1">
    <location>
        <begin position="15"/>
        <end position="25"/>
    </location>
</feature>
<proteinExistence type="predicted"/>
<dbReference type="GeneID" id="114490075"/>
<accession>A0A6J2L0F3</accession>
<feature type="compositionally biased region" description="Polar residues" evidence="1">
    <location>
        <begin position="529"/>
        <end position="539"/>
    </location>
</feature>
<feature type="region of interest" description="Disordered" evidence="1">
    <location>
        <begin position="184"/>
        <end position="247"/>
    </location>
</feature>
<dbReference type="Proteomes" id="UP000504628">
    <property type="component" value="Chromosome 4"/>
</dbReference>
<feature type="compositionally biased region" description="Basic residues" evidence="1">
    <location>
        <begin position="26"/>
        <end position="38"/>
    </location>
</feature>
<feature type="region of interest" description="Disordered" evidence="1">
    <location>
        <begin position="1"/>
        <end position="105"/>
    </location>
</feature>
<keyword evidence="2" id="KW-1185">Reference proteome</keyword>
<feature type="region of interest" description="Disordered" evidence="1">
    <location>
        <begin position="465"/>
        <end position="484"/>
    </location>
</feature>